<reference evidence="1 2" key="1">
    <citation type="submission" date="2019-05" db="EMBL/GenBank/DDBJ databases">
        <title>Another draft genome of Portunus trituberculatus and its Hox gene families provides insights of decapod evolution.</title>
        <authorList>
            <person name="Jeong J.-H."/>
            <person name="Song I."/>
            <person name="Kim S."/>
            <person name="Choi T."/>
            <person name="Kim D."/>
            <person name="Ryu S."/>
            <person name="Kim W."/>
        </authorList>
    </citation>
    <scope>NUCLEOTIDE SEQUENCE [LARGE SCALE GENOMIC DNA]</scope>
    <source>
        <tissue evidence="1">Muscle</tissue>
    </source>
</reference>
<evidence type="ECO:0000313" key="2">
    <source>
        <dbReference type="Proteomes" id="UP000324222"/>
    </source>
</evidence>
<keyword evidence="2" id="KW-1185">Reference proteome</keyword>
<evidence type="ECO:0000313" key="1">
    <source>
        <dbReference type="EMBL" id="MPC53664.1"/>
    </source>
</evidence>
<organism evidence="1 2">
    <name type="scientific">Portunus trituberculatus</name>
    <name type="common">Swimming crab</name>
    <name type="synonym">Neptunus trituberculatus</name>
    <dbReference type="NCBI Taxonomy" id="210409"/>
    <lineage>
        <taxon>Eukaryota</taxon>
        <taxon>Metazoa</taxon>
        <taxon>Ecdysozoa</taxon>
        <taxon>Arthropoda</taxon>
        <taxon>Crustacea</taxon>
        <taxon>Multicrustacea</taxon>
        <taxon>Malacostraca</taxon>
        <taxon>Eumalacostraca</taxon>
        <taxon>Eucarida</taxon>
        <taxon>Decapoda</taxon>
        <taxon>Pleocyemata</taxon>
        <taxon>Brachyura</taxon>
        <taxon>Eubrachyura</taxon>
        <taxon>Portunoidea</taxon>
        <taxon>Portunidae</taxon>
        <taxon>Portuninae</taxon>
        <taxon>Portunus</taxon>
    </lineage>
</organism>
<gene>
    <name evidence="1" type="ORF">E2C01_047562</name>
</gene>
<dbReference type="EMBL" id="VSRR010011793">
    <property type="protein sequence ID" value="MPC53664.1"/>
    <property type="molecule type" value="Genomic_DNA"/>
</dbReference>
<dbReference type="Proteomes" id="UP000324222">
    <property type="component" value="Unassembled WGS sequence"/>
</dbReference>
<comment type="caution">
    <text evidence="1">The sequence shown here is derived from an EMBL/GenBank/DDBJ whole genome shotgun (WGS) entry which is preliminary data.</text>
</comment>
<accession>A0A5B7GAV1</accession>
<proteinExistence type="predicted"/>
<sequence>MHFSNYPHVLPTVSSSPEEQQAFHCVGKGWNQRHFQSQQCQACVSPHPCLARRGTHGKRGAVRKSGEGKWPQEVAIFLIISFQRPERSDHLWAERQSRAWDEVCGELLTAPPHAPSPSPFTIHQLNNARSMGLYFLASLCHKFPTVCFFRVYACQPKTVSQGVLTVVSADRHNGKRRTES</sequence>
<protein>
    <submittedName>
        <fullName evidence="1">Uncharacterized protein</fullName>
    </submittedName>
</protein>
<name>A0A5B7GAV1_PORTR</name>
<dbReference type="AlphaFoldDB" id="A0A5B7GAV1"/>